<protein>
    <submittedName>
        <fullName evidence="2">Uncharacterized protein</fullName>
    </submittedName>
</protein>
<accession>A0AAE0P8D0</accession>
<dbReference type="EMBL" id="JAULSW010000001">
    <property type="protein sequence ID" value="KAK3395202.1"/>
    <property type="molecule type" value="Genomic_DNA"/>
</dbReference>
<reference evidence="2" key="2">
    <citation type="submission" date="2023-06" db="EMBL/GenBank/DDBJ databases">
        <authorList>
            <consortium name="Lawrence Berkeley National Laboratory"/>
            <person name="Haridas S."/>
            <person name="Hensen N."/>
            <person name="Bonometti L."/>
            <person name="Westerberg I."/>
            <person name="Brannstrom I.O."/>
            <person name="Guillou S."/>
            <person name="Cros-Aarteil S."/>
            <person name="Calhoun S."/>
            <person name="Kuo A."/>
            <person name="Mondo S."/>
            <person name="Pangilinan J."/>
            <person name="Riley R."/>
            <person name="LaButti K."/>
            <person name="Andreopoulos B."/>
            <person name="Lipzen A."/>
            <person name="Chen C."/>
            <person name="Yanf M."/>
            <person name="Daum C."/>
            <person name="Ng V."/>
            <person name="Clum A."/>
            <person name="Steindorff A."/>
            <person name="Ohm R."/>
            <person name="Martin F."/>
            <person name="Silar P."/>
            <person name="Natvig D."/>
            <person name="Lalanne C."/>
            <person name="Gautier V."/>
            <person name="Ament-velasquez S.L."/>
            <person name="Kruys A."/>
            <person name="Hutchinson M.I."/>
            <person name="Powell A.J."/>
            <person name="Barry K."/>
            <person name="Miller A.N."/>
            <person name="Grigoriev I.V."/>
            <person name="Debuchy R."/>
            <person name="Gladieux P."/>
            <person name="Thoren M.H."/>
            <person name="Johannesson H."/>
        </authorList>
    </citation>
    <scope>NUCLEOTIDE SEQUENCE</scope>
    <source>
        <strain evidence="2">CBS 232.78</strain>
    </source>
</reference>
<gene>
    <name evidence="2" type="ORF">B0H63DRAFT_64926</name>
</gene>
<dbReference type="AlphaFoldDB" id="A0AAE0P8D0"/>
<name>A0AAE0P8D0_9PEZI</name>
<keyword evidence="3" id="KW-1185">Reference proteome</keyword>
<sequence length="71" mass="8041">MMMLLVFDIAWLRKTLASGRTVDFDVDQRQLCQCALTARPIQNVRGKRDEAISEANLIPLLISFMLNFLAG</sequence>
<reference evidence="2" key="1">
    <citation type="journal article" date="2023" name="Mol. Phylogenet. Evol.">
        <title>Genome-scale phylogeny and comparative genomics of the fungal order Sordariales.</title>
        <authorList>
            <person name="Hensen N."/>
            <person name="Bonometti L."/>
            <person name="Westerberg I."/>
            <person name="Brannstrom I.O."/>
            <person name="Guillou S."/>
            <person name="Cros-Aarteil S."/>
            <person name="Calhoun S."/>
            <person name="Haridas S."/>
            <person name="Kuo A."/>
            <person name="Mondo S."/>
            <person name="Pangilinan J."/>
            <person name="Riley R."/>
            <person name="LaButti K."/>
            <person name="Andreopoulos B."/>
            <person name="Lipzen A."/>
            <person name="Chen C."/>
            <person name="Yan M."/>
            <person name="Daum C."/>
            <person name="Ng V."/>
            <person name="Clum A."/>
            <person name="Steindorff A."/>
            <person name="Ohm R.A."/>
            <person name="Martin F."/>
            <person name="Silar P."/>
            <person name="Natvig D.O."/>
            <person name="Lalanne C."/>
            <person name="Gautier V."/>
            <person name="Ament-Velasquez S.L."/>
            <person name="Kruys A."/>
            <person name="Hutchinson M.I."/>
            <person name="Powell A.J."/>
            <person name="Barry K."/>
            <person name="Miller A.N."/>
            <person name="Grigoriev I.V."/>
            <person name="Debuchy R."/>
            <person name="Gladieux P."/>
            <person name="Hiltunen Thoren M."/>
            <person name="Johannesson H."/>
        </authorList>
    </citation>
    <scope>NUCLEOTIDE SEQUENCE</scope>
    <source>
        <strain evidence="2">CBS 232.78</strain>
    </source>
</reference>
<evidence type="ECO:0000256" key="1">
    <source>
        <dbReference type="SAM" id="SignalP"/>
    </source>
</evidence>
<keyword evidence="1" id="KW-0732">Signal</keyword>
<feature type="signal peptide" evidence="1">
    <location>
        <begin position="1"/>
        <end position="17"/>
    </location>
</feature>
<organism evidence="2 3">
    <name type="scientific">Podospora didyma</name>
    <dbReference type="NCBI Taxonomy" id="330526"/>
    <lineage>
        <taxon>Eukaryota</taxon>
        <taxon>Fungi</taxon>
        <taxon>Dikarya</taxon>
        <taxon>Ascomycota</taxon>
        <taxon>Pezizomycotina</taxon>
        <taxon>Sordariomycetes</taxon>
        <taxon>Sordariomycetidae</taxon>
        <taxon>Sordariales</taxon>
        <taxon>Podosporaceae</taxon>
        <taxon>Podospora</taxon>
    </lineage>
</organism>
<evidence type="ECO:0000313" key="3">
    <source>
        <dbReference type="Proteomes" id="UP001285441"/>
    </source>
</evidence>
<feature type="chain" id="PRO_5042022185" evidence="1">
    <location>
        <begin position="18"/>
        <end position="71"/>
    </location>
</feature>
<dbReference type="Proteomes" id="UP001285441">
    <property type="component" value="Unassembled WGS sequence"/>
</dbReference>
<evidence type="ECO:0000313" key="2">
    <source>
        <dbReference type="EMBL" id="KAK3395202.1"/>
    </source>
</evidence>
<comment type="caution">
    <text evidence="2">The sequence shown here is derived from an EMBL/GenBank/DDBJ whole genome shotgun (WGS) entry which is preliminary data.</text>
</comment>
<proteinExistence type="predicted"/>